<keyword evidence="15" id="KW-1185">Reference proteome</keyword>
<keyword evidence="9" id="KW-0406">Ion transport</keyword>
<dbReference type="PANTHER" id="PTHR10217">
    <property type="entry name" value="VOLTAGE AND LIGAND GATED POTASSIUM CHANNEL"/>
    <property type="match status" value="1"/>
</dbReference>
<keyword evidence="11" id="KW-0407">Ion channel</keyword>
<sequence>MARTFLDQSQGEIMSSVALDIIAETKRRSLNRDTKPDSPIRDKIEKCTIHHESVFKAIWDWFVLALVLYTSIEIPYKAAFLTKDVQRKGVWEKINAGEPREVVNLLVDLMFIIDILINFRTTYVDKTSDMVISTPKKIAVHYLKSWFTIDFVSAIPFDYFIPDEFEEAATVAGLLKTARLLRLVRVSRKMDRYSEYGLALVFLLTSFFTLVAHWLACIWLAIGNREDKVPYGWIQLLAERMRKPINDSVPGSGPGNGTRYITALYFALTSLTSIGFGNVAPHTDNEKIFSVITMLIGALFYATIFGNLTAIIQRLYSRSARYHRDTRVIKEFITLYNIPEPLQGTLREYFTMEQTAAKGDDIESIMHRFPESLQADIRVHLNRQVLDHFEIFRGASEGSRRALATAFRVEMFPQHHFLLKEGDQVTKLYFIVSGSVEVIRSQQSMKFLGPGEIVGCNMMSSQRRPGHSFKSKASLASRVSSQVHLIAWPDLLRITRVYPEIRECIMEQMELLYDLDSGEMDDQDSARAGDQKRDYFDLLQMGAGENSAQVLAMGGRRSRSNTVGEFSTTNDRISNRYQIDRGLFTTDVDVPQLEARLAHMEDLITKIAKSLNIEEGVTRKRKSQSANDLFSSTSYV</sequence>
<dbReference type="EMBL" id="LSMT01000005">
    <property type="protein sequence ID" value="PFX34361.1"/>
    <property type="molecule type" value="Genomic_DNA"/>
</dbReference>
<keyword evidence="2" id="KW-0813">Transport</keyword>
<dbReference type="CDD" id="cd00038">
    <property type="entry name" value="CAP_ED"/>
    <property type="match status" value="1"/>
</dbReference>
<dbReference type="PANTHER" id="PTHR10217:SF548">
    <property type="entry name" value="GH12235P"/>
    <property type="match status" value="1"/>
</dbReference>
<dbReference type="AlphaFoldDB" id="A0A2B4SWU4"/>
<dbReference type="GO" id="GO:0042391">
    <property type="term" value="P:regulation of membrane potential"/>
    <property type="evidence" value="ECO:0007669"/>
    <property type="project" value="TreeGrafter"/>
</dbReference>
<dbReference type="SMART" id="SM00100">
    <property type="entry name" value="cNMP"/>
    <property type="match status" value="1"/>
</dbReference>
<dbReference type="Pfam" id="PF00027">
    <property type="entry name" value="cNMP_binding"/>
    <property type="match status" value="1"/>
</dbReference>
<keyword evidence="5" id="KW-0631">Potassium channel</keyword>
<comment type="caution">
    <text evidence="14">The sequence shown here is derived from an EMBL/GenBank/DDBJ whole genome shotgun (WGS) entry which is preliminary data.</text>
</comment>
<dbReference type="SUPFAM" id="SSF51206">
    <property type="entry name" value="cAMP-binding domain-like"/>
    <property type="match status" value="1"/>
</dbReference>
<dbReference type="InterPro" id="IPR018490">
    <property type="entry name" value="cNMP-bd_dom_sf"/>
</dbReference>
<evidence type="ECO:0000256" key="10">
    <source>
        <dbReference type="ARBA" id="ARBA00023136"/>
    </source>
</evidence>
<keyword evidence="8 12" id="KW-1133">Transmembrane helix</keyword>
<evidence type="ECO:0000259" key="13">
    <source>
        <dbReference type="PROSITE" id="PS50042"/>
    </source>
</evidence>
<dbReference type="Gene3D" id="2.60.120.10">
    <property type="entry name" value="Jelly Rolls"/>
    <property type="match status" value="1"/>
</dbReference>
<dbReference type="InterPro" id="IPR003938">
    <property type="entry name" value="K_chnl_volt-dep_EAG/ELK/ERG"/>
</dbReference>
<dbReference type="InterPro" id="IPR014710">
    <property type="entry name" value="RmlC-like_jellyroll"/>
</dbReference>
<dbReference type="Gene3D" id="1.10.287.70">
    <property type="match status" value="1"/>
</dbReference>
<feature type="transmembrane region" description="Helical" evidence="12">
    <location>
        <begin position="198"/>
        <end position="222"/>
    </location>
</feature>
<dbReference type="OrthoDB" id="432483at2759"/>
<organism evidence="14 15">
    <name type="scientific">Stylophora pistillata</name>
    <name type="common">Smooth cauliflower coral</name>
    <dbReference type="NCBI Taxonomy" id="50429"/>
    <lineage>
        <taxon>Eukaryota</taxon>
        <taxon>Metazoa</taxon>
        <taxon>Cnidaria</taxon>
        <taxon>Anthozoa</taxon>
        <taxon>Hexacorallia</taxon>
        <taxon>Scleractinia</taxon>
        <taxon>Astrocoeniina</taxon>
        <taxon>Pocilloporidae</taxon>
        <taxon>Stylophora</taxon>
    </lineage>
</organism>
<dbReference type="GO" id="GO:0005242">
    <property type="term" value="F:inward rectifier potassium channel activity"/>
    <property type="evidence" value="ECO:0007669"/>
    <property type="project" value="TreeGrafter"/>
</dbReference>
<dbReference type="SUPFAM" id="SSF81324">
    <property type="entry name" value="Voltage-gated potassium channels"/>
    <property type="match status" value="1"/>
</dbReference>
<evidence type="ECO:0000256" key="3">
    <source>
        <dbReference type="ARBA" id="ARBA00022538"/>
    </source>
</evidence>
<feature type="domain" description="Cyclic nucleotide-binding" evidence="13">
    <location>
        <begin position="391"/>
        <end position="455"/>
    </location>
</feature>
<evidence type="ECO:0000256" key="1">
    <source>
        <dbReference type="ARBA" id="ARBA00004141"/>
    </source>
</evidence>
<dbReference type="Pfam" id="PF00520">
    <property type="entry name" value="Ion_trans"/>
    <property type="match status" value="1"/>
</dbReference>
<dbReference type="FunFam" id="1.10.287.70:FF:000123">
    <property type="entry name" value="Potassium channel KAT3"/>
    <property type="match status" value="1"/>
</dbReference>
<evidence type="ECO:0000256" key="8">
    <source>
        <dbReference type="ARBA" id="ARBA00022989"/>
    </source>
</evidence>
<accession>A0A2B4SWU4</accession>
<evidence type="ECO:0000256" key="2">
    <source>
        <dbReference type="ARBA" id="ARBA00022448"/>
    </source>
</evidence>
<keyword evidence="3" id="KW-0633">Potassium transport</keyword>
<evidence type="ECO:0000256" key="5">
    <source>
        <dbReference type="ARBA" id="ARBA00022826"/>
    </source>
</evidence>
<evidence type="ECO:0000256" key="11">
    <source>
        <dbReference type="ARBA" id="ARBA00023303"/>
    </source>
</evidence>
<dbReference type="GO" id="GO:0034702">
    <property type="term" value="C:monoatomic ion channel complex"/>
    <property type="evidence" value="ECO:0007669"/>
    <property type="project" value="UniProtKB-KW"/>
</dbReference>
<dbReference type="InterPro" id="IPR000595">
    <property type="entry name" value="cNMP-bd_dom"/>
</dbReference>
<keyword evidence="4 12" id="KW-0812">Transmembrane</keyword>
<comment type="subcellular location">
    <subcellularLocation>
        <location evidence="1">Membrane</location>
        <topology evidence="1">Multi-pass membrane protein</topology>
    </subcellularLocation>
</comment>
<evidence type="ECO:0000256" key="9">
    <source>
        <dbReference type="ARBA" id="ARBA00023065"/>
    </source>
</evidence>
<gene>
    <name evidence="14" type="primary">Kcnh6</name>
    <name evidence="14" type="ORF">AWC38_SpisGene833</name>
</gene>
<evidence type="ECO:0000256" key="6">
    <source>
        <dbReference type="ARBA" id="ARBA00022882"/>
    </source>
</evidence>
<dbReference type="Gene3D" id="1.10.1200.260">
    <property type="match status" value="1"/>
</dbReference>
<keyword evidence="10 12" id="KW-0472">Membrane</keyword>
<name>A0A2B4SWU4_STYPI</name>
<reference evidence="15" key="1">
    <citation type="journal article" date="2017" name="bioRxiv">
        <title>Comparative analysis of the genomes of Stylophora pistillata and Acropora digitifera provides evidence for extensive differences between species of corals.</title>
        <authorList>
            <person name="Voolstra C.R."/>
            <person name="Li Y."/>
            <person name="Liew Y.J."/>
            <person name="Baumgarten S."/>
            <person name="Zoccola D."/>
            <person name="Flot J.-F."/>
            <person name="Tambutte S."/>
            <person name="Allemand D."/>
            <person name="Aranda M."/>
        </authorList>
    </citation>
    <scope>NUCLEOTIDE SEQUENCE [LARGE SCALE GENOMIC DNA]</scope>
</reference>
<evidence type="ECO:0000313" key="15">
    <source>
        <dbReference type="Proteomes" id="UP000225706"/>
    </source>
</evidence>
<evidence type="ECO:0000256" key="12">
    <source>
        <dbReference type="SAM" id="Phobius"/>
    </source>
</evidence>
<protein>
    <submittedName>
        <fullName evidence="14">Potassium voltage-gated channel subfamily H member 6</fullName>
    </submittedName>
</protein>
<keyword evidence="7" id="KW-0630">Potassium</keyword>
<evidence type="ECO:0000256" key="4">
    <source>
        <dbReference type="ARBA" id="ARBA00022692"/>
    </source>
</evidence>
<keyword evidence="6" id="KW-0851">Voltage-gated channel</keyword>
<dbReference type="InterPro" id="IPR050818">
    <property type="entry name" value="KCNH_animal-type"/>
</dbReference>
<dbReference type="PRINTS" id="PR01463">
    <property type="entry name" value="EAGCHANLFMLY"/>
</dbReference>
<dbReference type="GO" id="GO:0005886">
    <property type="term" value="C:plasma membrane"/>
    <property type="evidence" value="ECO:0007669"/>
    <property type="project" value="TreeGrafter"/>
</dbReference>
<evidence type="ECO:0000256" key="7">
    <source>
        <dbReference type="ARBA" id="ARBA00022958"/>
    </source>
</evidence>
<proteinExistence type="predicted"/>
<dbReference type="InterPro" id="IPR005821">
    <property type="entry name" value="Ion_trans_dom"/>
</dbReference>
<evidence type="ECO:0000313" key="14">
    <source>
        <dbReference type="EMBL" id="PFX34361.1"/>
    </source>
</evidence>
<feature type="transmembrane region" description="Helical" evidence="12">
    <location>
        <begin position="288"/>
        <end position="312"/>
    </location>
</feature>
<dbReference type="PROSITE" id="PS50042">
    <property type="entry name" value="CNMP_BINDING_3"/>
    <property type="match status" value="1"/>
</dbReference>
<dbReference type="Proteomes" id="UP000225706">
    <property type="component" value="Unassembled WGS sequence"/>
</dbReference>